<proteinExistence type="predicted"/>
<reference evidence="2" key="1">
    <citation type="submission" date="2016-11" db="UniProtKB">
        <authorList>
            <consortium name="WormBaseParasite"/>
        </authorList>
    </citation>
    <scope>IDENTIFICATION</scope>
</reference>
<accession>A0A1I7Y3C8</accession>
<keyword evidence="1" id="KW-1185">Reference proteome</keyword>
<evidence type="ECO:0000313" key="1">
    <source>
        <dbReference type="Proteomes" id="UP000095287"/>
    </source>
</evidence>
<protein>
    <submittedName>
        <fullName evidence="2">Fumarate hydratase</fullName>
    </submittedName>
</protein>
<dbReference type="AlphaFoldDB" id="A0A1I7Y3C8"/>
<evidence type="ECO:0000313" key="2">
    <source>
        <dbReference type="WBParaSite" id="L893_g12327.t1"/>
    </source>
</evidence>
<dbReference type="Proteomes" id="UP000095287">
    <property type="component" value="Unplaced"/>
</dbReference>
<sequence>MQVVHQRAAGLLALATEHAAAQQGLDPRLQLGQFERLGQAVDRTEAFDPNKNNNGVTPRCCPPSLRRLRLPVACTLVPLPSPVPSPLSASPR</sequence>
<organism evidence="1 2">
    <name type="scientific">Steinernema glaseri</name>
    <dbReference type="NCBI Taxonomy" id="37863"/>
    <lineage>
        <taxon>Eukaryota</taxon>
        <taxon>Metazoa</taxon>
        <taxon>Ecdysozoa</taxon>
        <taxon>Nematoda</taxon>
        <taxon>Chromadorea</taxon>
        <taxon>Rhabditida</taxon>
        <taxon>Tylenchina</taxon>
        <taxon>Panagrolaimomorpha</taxon>
        <taxon>Strongyloidoidea</taxon>
        <taxon>Steinernematidae</taxon>
        <taxon>Steinernema</taxon>
    </lineage>
</organism>
<name>A0A1I7Y3C8_9BILA</name>
<dbReference type="WBParaSite" id="L893_g12327.t1">
    <property type="protein sequence ID" value="L893_g12327.t1"/>
    <property type="gene ID" value="L893_g12327"/>
</dbReference>